<dbReference type="GO" id="GO:0005829">
    <property type="term" value="C:cytosol"/>
    <property type="evidence" value="ECO:0007669"/>
    <property type="project" value="TreeGrafter"/>
</dbReference>
<evidence type="ECO:0000256" key="1">
    <source>
        <dbReference type="ARBA" id="ARBA00022741"/>
    </source>
</evidence>
<reference evidence="7" key="1">
    <citation type="journal article" date="2018" name="Nat. Microbiol.">
        <title>Leveraging single-cell genomics to expand the fungal tree of life.</title>
        <authorList>
            <person name="Ahrendt S.R."/>
            <person name="Quandt C.A."/>
            <person name="Ciobanu D."/>
            <person name="Clum A."/>
            <person name="Salamov A."/>
            <person name="Andreopoulos B."/>
            <person name="Cheng J.F."/>
            <person name="Woyke T."/>
            <person name="Pelin A."/>
            <person name="Henrissat B."/>
            <person name="Reynolds N.K."/>
            <person name="Benny G.L."/>
            <person name="Smith M.E."/>
            <person name="James T.Y."/>
            <person name="Grigoriev I.V."/>
        </authorList>
    </citation>
    <scope>NUCLEOTIDE SEQUENCE [LARGE SCALE GENOMIC DNA]</scope>
    <source>
        <strain evidence="7">ATCC 52028</strain>
    </source>
</reference>
<dbReference type="Proteomes" id="UP000268535">
    <property type="component" value="Unassembled WGS sequence"/>
</dbReference>
<dbReference type="SMART" id="SM00962">
    <property type="entry name" value="SRP54"/>
    <property type="match status" value="1"/>
</dbReference>
<feature type="non-terminal residue" evidence="6">
    <location>
        <position position="378"/>
    </location>
</feature>
<evidence type="ECO:0000256" key="4">
    <source>
        <dbReference type="ARBA" id="ARBA00048157"/>
    </source>
</evidence>
<dbReference type="GO" id="GO:0005525">
    <property type="term" value="F:GTP binding"/>
    <property type="evidence" value="ECO:0007669"/>
    <property type="project" value="UniProtKB-KW"/>
</dbReference>
<dbReference type="InterPro" id="IPR042101">
    <property type="entry name" value="SRP54_N_sf"/>
</dbReference>
<dbReference type="GO" id="GO:0005786">
    <property type="term" value="C:signal recognition particle, endoplasmic reticulum targeting"/>
    <property type="evidence" value="ECO:0007669"/>
    <property type="project" value="TreeGrafter"/>
</dbReference>
<keyword evidence="6" id="KW-0378">Hydrolase</keyword>
<dbReference type="InterPro" id="IPR036891">
    <property type="entry name" value="Signal_recog_part_SRP54_M_sf"/>
</dbReference>
<evidence type="ECO:0000259" key="5">
    <source>
        <dbReference type="PROSITE" id="PS00300"/>
    </source>
</evidence>
<accession>A0A4P9WZ63</accession>
<dbReference type="Pfam" id="PF00448">
    <property type="entry name" value="SRP54"/>
    <property type="match status" value="2"/>
</dbReference>
<dbReference type="EMBL" id="ML009762">
    <property type="protein sequence ID" value="RKO96626.1"/>
    <property type="molecule type" value="Genomic_DNA"/>
</dbReference>
<evidence type="ECO:0000313" key="7">
    <source>
        <dbReference type="Proteomes" id="UP000268535"/>
    </source>
</evidence>
<dbReference type="SUPFAM" id="SSF52540">
    <property type="entry name" value="P-loop containing nucleoside triphosphate hydrolases"/>
    <property type="match status" value="1"/>
</dbReference>
<dbReference type="Gene3D" id="1.20.120.140">
    <property type="entry name" value="Signal recognition particle SRP54, nucleotide-binding domain"/>
    <property type="match status" value="1"/>
</dbReference>
<dbReference type="InterPro" id="IPR004125">
    <property type="entry name" value="Signal_recog_particle_SRP54_M"/>
</dbReference>
<dbReference type="GO" id="GO:0003924">
    <property type="term" value="F:GTPase activity"/>
    <property type="evidence" value="ECO:0007669"/>
    <property type="project" value="InterPro"/>
</dbReference>
<dbReference type="SUPFAM" id="SSF47446">
    <property type="entry name" value="Signal peptide-binding domain"/>
    <property type="match status" value="1"/>
</dbReference>
<dbReference type="GO" id="GO:0008312">
    <property type="term" value="F:7S RNA binding"/>
    <property type="evidence" value="ECO:0007669"/>
    <property type="project" value="InterPro"/>
</dbReference>
<dbReference type="Pfam" id="PF02978">
    <property type="entry name" value="SRP_SPB"/>
    <property type="match status" value="1"/>
</dbReference>
<sequence length="378" mass="39878">KVNKFDLVLIDTSGRHTQEGELFEEMRDMVRVVRPQNVIFVLDGTGGQTVELQAKGFRDAVPVGSIVLTKLDGYNQTNAPLPHGDDAKGPKASNLAYSKGGGALSAVAPTRSPIIFLGTGEHLHDLEPFDAKRFVSRMLGINDGTGLIETLQRNMNRMSDGDGLISKKTLKNIEAGVFTLRDMAEQIQRMSNMGMGSLTQMMNMIPGMSGLSSMLGDGAAGDQATKSMKRLLHILDSMTPAELDASPHAFAAQPSRIYRVALGSGASVVEVQQLLVQCAKSGEMAGMMGGKGGLFQTLSQAQAQAQNPAKPKIARTLGQAKSLHAQQKAQMQKMQQMQQMLPAGMMDQMAASGGNPMAAMANMFGGAGGAGGASGANP</sequence>
<evidence type="ECO:0000256" key="3">
    <source>
        <dbReference type="ARBA" id="ARBA00034905"/>
    </source>
</evidence>
<dbReference type="AlphaFoldDB" id="A0A4P9WZ63"/>
<dbReference type="PROSITE" id="PS00300">
    <property type="entry name" value="SRP54"/>
    <property type="match status" value="1"/>
</dbReference>
<evidence type="ECO:0000256" key="2">
    <source>
        <dbReference type="ARBA" id="ARBA00023134"/>
    </source>
</evidence>
<name>A0A4P9WZ63_9FUNG</name>
<dbReference type="Gene3D" id="1.10.260.30">
    <property type="entry name" value="Signal recognition particle, SRP54 subunit, M-domain"/>
    <property type="match status" value="1"/>
</dbReference>
<comment type="catalytic activity">
    <reaction evidence="4">
        <text>GTP + H2O = GDP + phosphate + H(+)</text>
        <dbReference type="Rhea" id="RHEA:19669"/>
        <dbReference type="ChEBI" id="CHEBI:15377"/>
        <dbReference type="ChEBI" id="CHEBI:15378"/>
        <dbReference type="ChEBI" id="CHEBI:37565"/>
        <dbReference type="ChEBI" id="CHEBI:43474"/>
        <dbReference type="ChEBI" id="CHEBI:58189"/>
        <dbReference type="EC" id="3.6.5.4"/>
    </reaction>
    <physiologicalReaction direction="left-to-right" evidence="4">
        <dbReference type="Rhea" id="RHEA:19670"/>
    </physiologicalReaction>
</comment>
<gene>
    <name evidence="6" type="ORF">CAUPRSCDRAFT_1301</name>
</gene>
<organism evidence="6 7">
    <name type="scientific">Caulochytrium protostelioides</name>
    <dbReference type="NCBI Taxonomy" id="1555241"/>
    <lineage>
        <taxon>Eukaryota</taxon>
        <taxon>Fungi</taxon>
        <taxon>Fungi incertae sedis</taxon>
        <taxon>Chytridiomycota</taxon>
        <taxon>Chytridiomycota incertae sedis</taxon>
        <taxon>Chytridiomycetes</taxon>
        <taxon>Caulochytriales</taxon>
        <taxon>Caulochytriaceae</taxon>
        <taxon>Caulochytrium</taxon>
    </lineage>
</organism>
<proteinExistence type="predicted"/>
<dbReference type="InterPro" id="IPR027417">
    <property type="entry name" value="P-loop_NTPase"/>
</dbReference>
<dbReference type="GO" id="GO:0006616">
    <property type="term" value="P:SRP-dependent cotranslational protein targeting to membrane, translocation"/>
    <property type="evidence" value="ECO:0007669"/>
    <property type="project" value="TreeGrafter"/>
</dbReference>
<dbReference type="InterPro" id="IPR022941">
    <property type="entry name" value="SRP54"/>
</dbReference>
<dbReference type="InterPro" id="IPR000897">
    <property type="entry name" value="SRP54_GTPase_dom"/>
</dbReference>
<dbReference type="PANTHER" id="PTHR11564:SF5">
    <property type="entry name" value="SIGNAL RECOGNITION PARTICLE SUBUNIT SRP54"/>
    <property type="match status" value="1"/>
</dbReference>
<keyword evidence="1" id="KW-0547">Nucleotide-binding</keyword>
<dbReference type="Gene3D" id="3.40.50.300">
    <property type="entry name" value="P-loop containing nucleotide triphosphate hydrolases"/>
    <property type="match status" value="1"/>
</dbReference>
<dbReference type="GO" id="GO:0030942">
    <property type="term" value="F:endoplasmic reticulum signal peptide binding"/>
    <property type="evidence" value="ECO:0007669"/>
    <property type="project" value="TreeGrafter"/>
</dbReference>
<feature type="domain" description="SRP54-type proteins GTP-binding" evidence="5">
    <location>
        <begin position="113"/>
        <end position="126"/>
    </location>
</feature>
<protein>
    <recommendedName>
        <fullName evidence="3">Signal recognition particle 54 kDa protein homolog</fullName>
    </recommendedName>
</protein>
<keyword evidence="2" id="KW-0342">GTP-binding</keyword>
<dbReference type="PANTHER" id="PTHR11564">
    <property type="entry name" value="SIGNAL RECOGNITION PARTICLE 54K PROTEIN SRP54"/>
    <property type="match status" value="1"/>
</dbReference>
<evidence type="ECO:0000313" key="6">
    <source>
        <dbReference type="EMBL" id="RKO96626.1"/>
    </source>
</evidence>
<feature type="non-terminal residue" evidence="6">
    <location>
        <position position="1"/>
    </location>
</feature>